<dbReference type="PANTHER" id="PTHR39186">
    <property type="entry name" value="DUF2071 FAMILY PROTEIN"/>
    <property type="match status" value="1"/>
</dbReference>
<evidence type="ECO:0008006" key="3">
    <source>
        <dbReference type="Google" id="ProtNLM"/>
    </source>
</evidence>
<dbReference type="OrthoDB" id="1421826at2"/>
<dbReference type="Proteomes" id="UP000237662">
    <property type="component" value="Unassembled WGS sequence"/>
</dbReference>
<accession>A0A2S6I786</accession>
<dbReference type="InterPro" id="IPR018644">
    <property type="entry name" value="DUF2071"/>
</dbReference>
<organism evidence="1 2">
    <name type="scientific">Neolewinella xylanilytica</name>
    <dbReference type="NCBI Taxonomy" id="1514080"/>
    <lineage>
        <taxon>Bacteria</taxon>
        <taxon>Pseudomonadati</taxon>
        <taxon>Bacteroidota</taxon>
        <taxon>Saprospiria</taxon>
        <taxon>Saprospirales</taxon>
        <taxon>Lewinellaceae</taxon>
        <taxon>Neolewinella</taxon>
    </lineage>
</organism>
<dbReference type="EMBL" id="PTJC01000005">
    <property type="protein sequence ID" value="PPK87350.1"/>
    <property type="molecule type" value="Genomic_DNA"/>
</dbReference>
<dbReference type="AlphaFoldDB" id="A0A2S6I786"/>
<reference evidence="1 2" key="1">
    <citation type="submission" date="2018-02" db="EMBL/GenBank/DDBJ databases">
        <title>Genomic Encyclopedia of Archaeal and Bacterial Type Strains, Phase II (KMG-II): from individual species to whole genera.</title>
        <authorList>
            <person name="Goeker M."/>
        </authorList>
    </citation>
    <scope>NUCLEOTIDE SEQUENCE [LARGE SCALE GENOMIC DNA]</scope>
    <source>
        <strain evidence="1 2">DSM 29526</strain>
    </source>
</reference>
<evidence type="ECO:0000313" key="1">
    <source>
        <dbReference type="EMBL" id="PPK87350.1"/>
    </source>
</evidence>
<protein>
    <recommendedName>
        <fullName evidence="3">DUF2071 domain-containing protein</fullName>
    </recommendedName>
</protein>
<comment type="caution">
    <text evidence="1">The sequence shown here is derived from an EMBL/GenBank/DDBJ whole genome shotgun (WGS) entry which is preliminary data.</text>
</comment>
<dbReference type="RefSeq" id="WP_104417963.1">
    <property type="nucleotide sequence ID" value="NZ_PTJC01000005.1"/>
</dbReference>
<sequence length="237" mass="27621">MSFLTAQWRKLIFANYPVDAKVLLPYLPAHTELDTWNGHPYVSLIGFLFRDVRLLRLRIPFHVTFEEVNLRFYVRRRAGNGEWRRGVVFIKEIVPKPAITFVANTLYGEAYETRPMHHRWAETAVHQHVEYNWRIGTRWQTLAATADKHPADIETGSEAEFITEHYWGYSKSSATKTTEYEVTHPRWQQASVSDYRIDVDFALNYGPRFAFLNDRTPDSVFLAEGSPITIEGKRTIA</sequence>
<dbReference type="Pfam" id="PF09844">
    <property type="entry name" value="DUF2071"/>
    <property type="match status" value="1"/>
</dbReference>
<dbReference type="PANTHER" id="PTHR39186:SF1">
    <property type="entry name" value="DUF2071 DOMAIN-CONTAINING PROTEIN"/>
    <property type="match status" value="1"/>
</dbReference>
<gene>
    <name evidence="1" type="ORF">CLV84_0290</name>
</gene>
<proteinExistence type="predicted"/>
<name>A0A2S6I786_9BACT</name>
<evidence type="ECO:0000313" key="2">
    <source>
        <dbReference type="Proteomes" id="UP000237662"/>
    </source>
</evidence>
<keyword evidence="2" id="KW-1185">Reference proteome</keyword>